<evidence type="ECO:0000259" key="4">
    <source>
        <dbReference type="PROSITE" id="PS50075"/>
    </source>
</evidence>
<dbReference type="AlphaFoldDB" id="A0A8D6HIW9"/>
<dbReference type="InterPro" id="IPR000873">
    <property type="entry name" value="AMP-dep_synth/lig_dom"/>
</dbReference>
<keyword evidence="2" id="KW-0596">Phosphopantetheine</keyword>
<dbReference type="InterPro" id="IPR009081">
    <property type="entry name" value="PP-bd_ACP"/>
</dbReference>
<dbReference type="InterPro" id="IPR001242">
    <property type="entry name" value="Condensation_dom"/>
</dbReference>
<dbReference type="Gene3D" id="3.30.559.10">
    <property type="entry name" value="Chloramphenicol acetyltransferase-like domain"/>
    <property type="match status" value="1"/>
</dbReference>
<gene>
    <name evidence="5" type="ORF">MTY59_54560</name>
</gene>
<dbReference type="GO" id="GO:0043041">
    <property type="term" value="P:amino acid activation for nonribosomal peptide biosynthetic process"/>
    <property type="evidence" value="ECO:0007669"/>
    <property type="project" value="TreeGrafter"/>
</dbReference>
<keyword evidence="3" id="KW-0597">Phosphoprotein</keyword>
<dbReference type="Pfam" id="PF00501">
    <property type="entry name" value="AMP-binding"/>
    <property type="match status" value="1"/>
</dbReference>
<dbReference type="SUPFAM" id="SSF56801">
    <property type="entry name" value="Acetyl-CoA synthetase-like"/>
    <property type="match status" value="1"/>
</dbReference>
<evidence type="ECO:0000256" key="1">
    <source>
        <dbReference type="ARBA" id="ARBA00001957"/>
    </source>
</evidence>
<dbReference type="InterPro" id="IPR045851">
    <property type="entry name" value="AMP-bd_C_sf"/>
</dbReference>
<dbReference type="InterPro" id="IPR023213">
    <property type="entry name" value="CAT-like_dom_sf"/>
</dbReference>
<dbReference type="InterPro" id="IPR042099">
    <property type="entry name" value="ANL_N_sf"/>
</dbReference>
<dbReference type="Pfam" id="PF13193">
    <property type="entry name" value="AMP-binding_C"/>
    <property type="match status" value="1"/>
</dbReference>
<dbReference type="PANTHER" id="PTHR45527:SF1">
    <property type="entry name" value="FATTY ACID SYNTHASE"/>
    <property type="match status" value="1"/>
</dbReference>
<evidence type="ECO:0000256" key="2">
    <source>
        <dbReference type="ARBA" id="ARBA00022450"/>
    </source>
</evidence>
<dbReference type="InterPro" id="IPR036736">
    <property type="entry name" value="ACP-like_sf"/>
</dbReference>
<dbReference type="EMBL" id="AP024830">
    <property type="protein sequence ID" value="BCZ25601.1"/>
    <property type="molecule type" value="Genomic_DNA"/>
</dbReference>
<dbReference type="Gene3D" id="1.10.1200.10">
    <property type="entry name" value="ACP-like"/>
    <property type="match status" value="1"/>
</dbReference>
<dbReference type="Gene3D" id="3.40.50.12780">
    <property type="entry name" value="N-terminal domain of ligase-like"/>
    <property type="match status" value="1"/>
</dbReference>
<dbReference type="GO" id="GO:0003824">
    <property type="term" value="F:catalytic activity"/>
    <property type="evidence" value="ECO:0007669"/>
    <property type="project" value="InterPro"/>
</dbReference>
<dbReference type="SMART" id="SM01294">
    <property type="entry name" value="PKS_PP_betabranch"/>
    <property type="match status" value="1"/>
</dbReference>
<dbReference type="PROSITE" id="PS50075">
    <property type="entry name" value="CARRIER"/>
    <property type="match status" value="1"/>
</dbReference>
<accession>A0A8D6HIW9</accession>
<feature type="domain" description="Carrier" evidence="4">
    <location>
        <begin position="218"/>
        <end position="293"/>
    </location>
</feature>
<sequence>MMLNAYGPTETTMCVTISTPLTAATPVVPIGAPVPGATLHVLDPWLRPVPIGVIGELYIAGAGVAVGYLGRPALSATRFIANPYGQPGARMYRSGDLVRWGPDGQLHYLGRADEQVKIRGYRIELGEIHTALSALDGVEQAVVIARHDHPGHPRLIGYITGTANPTHARTQLAEQLPAYMIPAAIITLDTLPLTPPTANSTPTPCPHPTPPDLHDYQAPNTVLEEILATIYAQVLGLDQVSINDSFFDLGGDSLLAMRLSGAINTTLDADVSVPTVFDAPTVAQLVGHIGVGSRRLQPLVAAERPAVVPLSYAQQRLWFVDQLQGPSPVYNLAAALRLNGRLDTDELRAAMADVVGRHESLRTLLAAPEGIPPAASTVARASRLRLGSCRCHQLVGGSVGGGHRRGSASRF</sequence>
<dbReference type="FunFam" id="2.30.38.10:FF:000001">
    <property type="entry name" value="Non-ribosomal peptide synthetase PvdI"/>
    <property type="match status" value="1"/>
</dbReference>
<dbReference type="SUPFAM" id="SSF52777">
    <property type="entry name" value="CoA-dependent acyltransferases"/>
    <property type="match status" value="1"/>
</dbReference>
<dbReference type="FunFam" id="1.10.1200.10:FF:000005">
    <property type="entry name" value="Nonribosomal peptide synthetase 1"/>
    <property type="match status" value="1"/>
</dbReference>
<reference evidence="5" key="2">
    <citation type="submission" date="2021-07" db="EMBL/GenBank/DDBJ databases">
        <authorList>
            <person name="Matsumoto Y."/>
            <person name="Motooka D."/>
            <person name="Nakamura S."/>
        </authorList>
    </citation>
    <scope>NUCLEOTIDE SEQUENCE</scope>
    <source>
        <strain evidence="5">TY59</strain>
    </source>
</reference>
<name>A0A8D6HIW9_9MYCO</name>
<dbReference type="InterPro" id="IPR006162">
    <property type="entry name" value="Ppantetheine_attach_site"/>
</dbReference>
<protein>
    <recommendedName>
        <fullName evidence="4">Carrier domain-containing protein</fullName>
    </recommendedName>
</protein>
<dbReference type="InterPro" id="IPR025110">
    <property type="entry name" value="AMP-bd_C"/>
</dbReference>
<dbReference type="Pfam" id="PF00668">
    <property type="entry name" value="Condensation"/>
    <property type="match status" value="1"/>
</dbReference>
<dbReference type="PROSITE" id="PS00012">
    <property type="entry name" value="PHOSPHOPANTETHEINE"/>
    <property type="match status" value="1"/>
</dbReference>
<dbReference type="GO" id="GO:0008610">
    <property type="term" value="P:lipid biosynthetic process"/>
    <property type="evidence" value="ECO:0007669"/>
    <property type="project" value="UniProtKB-ARBA"/>
</dbReference>
<dbReference type="GO" id="GO:0031177">
    <property type="term" value="F:phosphopantetheine binding"/>
    <property type="evidence" value="ECO:0007669"/>
    <property type="project" value="InterPro"/>
</dbReference>
<dbReference type="SUPFAM" id="SSF47336">
    <property type="entry name" value="ACP-like"/>
    <property type="match status" value="1"/>
</dbReference>
<dbReference type="GO" id="GO:0044550">
    <property type="term" value="P:secondary metabolite biosynthetic process"/>
    <property type="evidence" value="ECO:0007669"/>
    <property type="project" value="TreeGrafter"/>
</dbReference>
<proteinExistence type="predicted"/>
<comment type="cofactor">
    <cofactor evidence="1">
        <name>pantetheine 4'-phosphate</name>
        <dbReference type="ChEBI" id="CHEBI:47942"/>
    </cofactor>
</comment>
<dbReference type="InterPro" id="IPR020806">
    <property type="entry name" value="PKS_PP-bd"/>
</dbReference>
<dbReference type="UniPathway" id="UPA00011"/>
<evidence type="ECO:0000313" key="5">
    <source>
        <dbReference type="EMBL" id="BCZ25601.1"/>
    </source>
</evidence>
<evidence type="ECO:0000256" key="3">
    <source>
        <dbReference type="ARBA" id="ARBA00022553"/>
    </source>
</evidence>
<organism evidence="5">
    <name type="scientific">Mycobacterium senriense</name>
    <dbReference type="NCBI Taxonomy" id="2775496"/>
    <lineage>
        <taxon>Bacteria</taxon>
        <taxon>Bacillati</taxon>
        <taxon>Actinomycetota</taxon>
        <taxon>Actinomycetes</taxon>
        <taxon>Mycobacteriales</taxon>
        <taxon>Mycobacteriaceae</taxon>
        <taxon>Mycobacterium</taxon>
        <taxon>Mycobacterium avium complex (MAC)</taxon>
    </lineage>
</organism>
<dbReference type="Pfam" id="PF00550">
    <property type="entry name" value="PP-binding"/>
    <property type="match status" value="1"/>
</dbReference>
<reference evidence="5" key="1">
    <citation type="submission" date="2021-07" db="EMBL/GenBank/DDBJ databases">
        <title>Complete genome sequence of nontuberculous Mycobacterium sp. TY59.</title>
        <authorList>
            <person name="Fukushima K."/>
        </authorList>
    </citation>
    <scope>NUCLEOTIDE SEQUENCE</scope>
    <source>
        <strain evidence="5">TY59</strain>
    </source>
</reference>
<dbReference type="Gene3D" id="3.30.300.30">
    <property type="match status" value="1"/>
</dbReference>
<dbReference type="GO" id="GO:0005829">
    <property type="term" value="C:cytosol"/>
    <property type="evidence" value="ECO:0007669"/>
    <property type="project" value="TreeGrafter"/>
</dbReference>
<dbReference type="PANTHER" id="PTHR45527">
    <property type="entry name" value="NONRIBOSOMAL PEPTIDE SYNTHETASE"/>
    <property type="match status" value="1"/>
</dbReference>
<dbReference type="SMART" id="SM00823">
    <property type="entry name" value="PKS_PP"/>
    <property type="match status" value="1"/>
</dbReference>